<dbReference type="Proteomes" id="UP000095085">
    <property type="component" value="Unassembled WGS sequence"/>
</dbReference>
<evidence type="ECO:0000256" key="4">
    <source>
        <dbReference type="ARBA" id="ARBA00022801"/>
    </source>
</evidence>
<evidence type="ECO:0000259" key="8">
    <source>
        <dbReference type="Pfam" id="PF04389"/>
    </source>
</evidence>
<evidence type="ECO:0000256" key="5">
    <source>
        <dbReference type="ARBA" id="ARBA00022833"/>
    </source>
</evidence>
<dbReference type="GO" id="GO:0046872">
    <property type="term" value="F:metal ion binding"/>
    <property type="evidence" value="ECO:0007669"/>
    <property type="project" value="UniProtKB-KW"/>
</dbReference>
<dbReference type="GO" id="GO:0007039">
    <property type="term" value="P:protein catabolic process in the vacuole"/>
    <property type="evidence" value="ECO:0007669"/>
    <property type="project" value="EnsemblFungi"/>
</dbReference>
<dbReference type="SUPFAM" id="SSF53187">
    <property type="entry name" value="Zn-dependent exopeptidases"/>
    <property type="match status" value="1"/>
</dbReference>
<dbReference type="RefSeq" id="XP_020075870.1">
    <property type="nucleotide sequence ID" value="XM_020223548.1"/>
</dbReference>
<dbReference type="Gene3D" id="3.40.630.10">
    <property type="entry name" value="Zn peptidases"/>
    <property type="match status" value="1"/>
</dbReference>
<dbReference type="PANTHER" id="PTHR12147">
    <property type="entry name" value="METALLOPEPTIDASE M28 FAMILY MEMBER"/>
    <property type="match status" value="1"/>
</dbReference>
<keyword evidence="3 6" id="KW-0479">Metal-binding</keyword>
<dbReference type="SUPFAM" id="SSF52025">
    <property type="entry name" value="PA domain"/>
    <property type="match status" value="1"/>
</dbReference>
<dbReference type="GO" id="GO:0006508">
    <property type="term" value="P:proteolysis"/>
    <property type="evidence" value="ECO:0007669"/>
    <property type="project" value="UniProtKB-KW"/>
</dbReference>
<dbReference type="Gene3D" id="3.50.30.30">
    <property type="match status" value="1"/>
</dbReference>
<comment type="cofactor">
    <cofactor evidence="1">
        <name>Zn(2+)</name>
        <dbReference type="ChEBI" id="CHEBI:29105"/>
    </cofactor>
</comment>
<dbReference type="InterPro" id="IPR046450">
    <property type="entry name" value="PA_dom_sf"/>
</dbReference>
<feature type="domain" description="PA" evidence="7">
    <location>
        <begin position="117"/>
        <end position="205"/>
    </location>
</feature>
<keyword evidence="5 6" id="KW-0862">Zinc</keyword>
<dbReference type="GeneID" id="30998097"/>
<feature type="chain" id="PRO_5009027717" description="Peptide hydrolase" evidence="6">
    <location>
        <begin position="22"/>
        <end position="475"/>
    </location>
</feature>
<dbReference type="InterPro" id="IPR003137">
    <property type="entry name" value="PA_domain"/>
</dbReference>
<dbReference type="EC" id="3.4.-.-" evidence="6"/>
<dbReference type="PANTHER" id="PTHR12147:SF17">
    <property type="entry name" value="AMINOPEPTIDASE Y"/>
    <property type="match status" value="1"/>
</dbReference>
<organism evidence="9 10">
    <name type="scientific">Hyphopichia burtonii NRRL Y-1933</name>
    <dbReference type="NCBI Taxonomy" id="984485"/>
    <lineage>
        <taxon>Eukaryota</taxon>
        <taxon>Fungi</taxon>
        <taxon>Dikarya</taxon>
        <taxon>Ascomycota</taxon>
        <taxon>Saccharomycotina</taxon>
        <taxon>Pichiomycetes</taxon>
        <taxon>Debaryomycetaceae</taxon>
        <taxon>Hyphopichia</taxon>
    </lineage>
</organism>
<sequence length="475" mass="52398">MRLVYWCWCLALASVTLGSLAEELEAKVNVVDLRLKAEHLFHIASLSNNTRAIGSIGHEGTLHYITRLLREHQGFYDISSQTFNVTFNSIRDYQVSVDGQAVNASAFYYSPATGNVTARAVAVELGCEENDYIDIDIKGCLAVAQRGGCTFERKAQLAKSFDAAGLVIYNSVPGEGLKGTLTRGNDEVGGLVPTFGMSLEDGLKLVNSVSEVSFFMDSAFEKIETRNIIAETKTGDHDNIVLLGSHLDSVEAGPGINDNGSGSITLLHLAQTLAENNIQTENSIRLIWFSAEEVGLIGSSFYADSLTEKENLKIRLMLDYDMLALPNYAFEIYEGDDLVDPVGSQQIKNKYSEWYALHGLNYTFIPMDGRLDYVGFAQQSIPVGGIATGAEKLKLLEEMEMFGGVANESFDQCYHQTCDNLQNLNYNAWETNSKLIFNTLGSYAESLNGFPARHLVATKSLADLRYMYRGDELFI</sequence>
<dbReference type="EMBL" id="KV454541">
    <property type="protein sequence ID" value="ODV66803.1"/>
    <property type="molecule type" value="Genomic_DNA"/>
</dbReference>
<dbReference type="Pfam" id="PF04389">
    <property type="entry name" value="Peptidase_M28"/>
    <property type="match status" value="1"/>
</dbReference>
<feature type="signal peptide" evidence="6">
    <location>
        <begin position="1"/>
        <end position="21"/>
    </location>
</feature>
<reference evidence="10" key="1">
    <citation type="submission" date="2016-05" db="EMBL/GenBank/DDBJ databases">
        <title>Comparative genomics of biotechnologically important yeasts.</title>
        <authorList>
            <consortium name="DOE Joint Genome Institute"/>
            <person name="Riley R."/>
            <person name="Haridas S."/>
            <person name="Wolfe K.H."/>
            <person name="Lopes M.R."/>
            <person name="Hittinger C.T."/>
            <person name="Goker M."/>
            <person name="Salamov A."/>
            <person name="Wisecaver J."/>
            <person name="Long T.M."/>
            <person name="Aerts A.L."/>
            <person name="Barry K."/>
            <person name="Choi C."/>
            <person name="Clum A."/>
            <person name="Coughlan A.Y."/>
            <person name="Deshpande S."/>
            <person name="Douglass A.P."/>
            <person name="Hanson S.J."/>
            <person name="Klenk H.-P."/>
            <person name="Labutti K."/>
            <person name="Lapidus A."/>
            <person name="Lindquist E."/>
            <person name="Lipzen A."/>
            <person name="Meier-Kolthoff J.P."/>
            <person name="Ohm R.A."/>
            <person name="Otillar R.P."/>
            <person name="Pangilinan J."/>
            <person name="Peng Y."/>
            <person name="Rokas A."/>
            <person name="Rosa C.A."/>
            <person name="Scheuner C."/>
            <person name="Sibirny A.A."/>
            <person name="Slot J.C."/>
            <person name="Stielow J.B."/>
            <person name="Sun H."/>
            <person name="Kurtzman C.P."/>
            <person name="Blackwell M."/>
            <person name="Grigoriev I.V."/>
            <person name="Jeffries T.W."/>
        </authorList>
    </citation>
    <scope>NUCLEOTIDE SEQUENCE [LARGE SCALE GENOMIC DNA]</scope>
    <source>
        <strain evidence="10">NRRL Y-1933</strain>
    </source>
</reference>
<dbReference type="InterPro" id="IPR007484">
    <property type="entry name" value="Peptidase_M28"/>
</dbReference>
<keyword evidence="10" id="KW-1185">Reference proteome</keyword>
<comment type="similarity">
    <text evidence="6">Belongs to the peptidase M28 family.</text>
</comment>
<dbReference type="AlphaFoldDB" id="A0A1E4RHQ6"/>
<proteinExistence type="inferred from homology"/>
<evidence type="ECO:0000256" key="6">
    <source>
        <dbReference type="RuleBase" id="RU361240"/>
    </source>
</evidence>
<dbReference type="GO" id="GO:0008235">
    <property type="term" value="F:metalloexopeptidase activity"/>
    <property type="evidence" value="ECO:0007669"/>
    <property type="project" value="InterPro"/>
</dbReference>
<keyword evidence="4 6" id="KW-0378">Hydrolase</keyword>
<evidence type="ECO:0000259" key="7">
    <source>
        <dbReference type="Pfam" id="PF02225"/>
    </source>
</evidence>
<evidence type="ECO:0000256" key="2">
    <source>
        <dbReference type="ARBA" id="ARBA00022670"/>
    </source>
</evidence>
<dbReference type="InterPro" id="IPR045175">
    <property type="entry name" value="M28_fam"/>
</dbReference>
<evidence type="ECO:0000313" key="10">
    <source>
        <dbReference type="Proteomes" id="UP000095085"/>
    </source>
</evidence>
<gene>
    <name evidence="9" type="ORF">HYPBUDRAFT_6123</name>
</gene>
<accession>A0A1E4RHQ6</accession>
<evidence type="ECO:0000313" key="9">
    <source>
        <dbReference type="EMBL" id="ODV66803.1"/>
    </source>
</evidence>
<name>A0A1E4RHQ6_9ASCO</name>
<keyword evidence="2 6" id="KW-0645">Protease</keyword>
<dbReference type="GO" id="GO:0000324">
    <property type="term" value="C:fungal-type vacuole"/>
    <property type="evidence" value="ECO:0007669"/>
    <property type="project" value="EnsemblFungi"/>
</dbReference>
<evidence type="ECO:0000256" key="1">
    <source>
        <dbReference type="ARBA" id="ARBA00001947"/>
    </source>
</evidence>
<dbReference type="OrthoDB" id="10013407at2759"/>
<protein>
    <recommendedName>
        <fullName evidence="6">Peptide hydrolase</fullName>
        <ecNumber evidence="6">3.4.-.-</ecNumber>
    </recommendedName>
</protein>
<dbReference type="GO" id="GO:0004177">
    <property type="term" value="F:aminopeptidase activity"/>
    <property type="evidence" value="ECO:0007669"/>
    <property type="project" value="EnsemblFungi"/>
</dbReference>
<keyword evidence="6" id="KW-0732">Signal</keyword>
<dbReference type="Pfam" id="PF02225">
    <property type="entry name" value="PA"/>
    <property type="match status" value="1"/>
</dbReference>
<dbReference type="STRING" id="984485.A0A1E4RHQ6"/>
<feature type="domain" description="Peptidase M28" evidence="8">
    <location>
        <begin position="227"/>
        <end position="438"/>
    </location>
</feature>
<evidence type="ECO:0000256" key="3">
    <source>
        <dbReference type="ARBA" id="ARBA00022723"/>
    </source>
</evidence>